<feature type="domain" description="Glycosyltransferase 2-like" evidence="1">
    <location>
        <begin position="6"/>
        <end position="129"/>
    </location>
</feature>
<dbReference type="RefSeq" id="WP_135995936.1">
    <property type="nucleotide sequence ID" value="NZ_CP071057.1"/>
</dbReference>
<protein>
    <submittedName>
        <fullName evidence="2">Glycosyltransferase family 2 protein</fullName>
    </submittedName>
</protein>
<evidence type="ECO:0000313" key="2">
    <source>
        <dbReference type="EMBL" id="TGY88091.1"/>
    </source>
</evidence>
<reference evidence="2 3" key="1">
    <citation type="journal article" date="2017" name="Int. J. Syst. Evol. Microbiol.">
        <title>Marinicauda algicola sp. nov., isolated from a marine red alga Rhodosorus marinus.</title>
        <authorList>
            <person name="Jeong S.E."/>
            <person name="Jeon S.H."/>
            <person name="Chun B.H."/>
            <person name="Kim D.W."/>
            <person name="Jeon C.O."/>
        </authorList>
    </citation>
    <scope>NUCLEOTIDE SEQUENCE [LARGE SCALE GENOMIC DNA]</scope>
    <source>
        <strain evidence="2 3">JCM 31718</strain>
    </source>
</reference>
<accession>A0A4S2GYU0</accession>
<evidence type="ECO:0000313" key="3">
    <source>
        <dbReference type="Proteomes" id="UP000308054"/>
    </source>
</evidence>
<dbReference type="CDD" id="cd00761">
    <property type="entry name" value="Glyco_tranf_GTA_type"/>
    <property type="match status" value="1"/>
</dbReference>
<sequence length="384" mass="42324">MAKVLVLCPTHDHADALFASIASVRAQSFTEWEMAVICDGAPPRTDRILEAICEQEPRVRVYRHPKGERFGERYRDPVIRESEAEFICHLSDDDIWLNSHLAQMVALLERAEWANQAPARLSPDGGLEWWPINHGTHVMRAACASQAPLSAGINYVAYRRSAYLRLADGWTCAPVEARTSDVFMWSKFFRLPSLTVASIASTTALKFPSRMYGRHPWAPEQRLAEISPWLARAADPDLPHRVRRSGRVLHRFIALFALHGSGADAHDSLARAGFSPVPEHHAPQIAVDGSPMVLPLTEAQRQEIEQAHRFVSAFVRNDGAAADEAAPALSAGDWLTAARRLAILLGPEPCLRVLEAGCRRFPGHAGLARERAALAQQGNSPTGA</sequence>
<dbReference type="GO" id="GO:0016740">
    <property type="term" value="F:transferase activity"/>
    <property type="evidence" value="ECO:0007669"/>
    <property type="project" value="UniProtKB-KW"/>
</dbReference>
<dbReference type="Pfam" id="PF00535">
    <property type="entry name" value="Glycos_transf_2"/>
    <property type="match status" value="1"/>
</dbReference>
<dbReference type="AlphaFoldDB" id="A0A4S2GYU0"/>
<organism evidence="2 3">
    <name type="scientific">Marinicauda algicola</name>
    <dbReference type="NCBI Taxonomy" id="2029849"/>
    <lineage>
        <taxon>Bacteria</taxon>
        <taxon>Pseudomonadati</taxon>
        <taxon>Pseudomonadota</taxon>
        <taxon>Alphaproteobacteria</taxon>
        <taxon>Maricaulales</taxon>
        <taxon>Maricaulaceae</taxon>
        <taxon>Marinicauda</taxon>
    </lineage>
</organism>
<dbReference type="OrthoDB" id="6383742at2"/>
<dbReference type="Proteomes" id="UP000308054">
    <property type="component" value="Unassembled WGS sequence"/>
</dbReference>
<comment type="caution">
    <text evidence="2">The sequence shown here is derived from an EMBL/GenBank/DDBJ whole genome shotgun (WGS) entry which is preliminary data.</text>
</comment>
<dbReference type="InterPro" id="IPR029044">
    <property type="entry name" value="Nucleotide-diphossugar_trans"/>
</dbReference>
<gene>
    <name evidence="2" type="ORF">E5163_09620</name>
</gene>
<proteinExistence type="predicted"/>
<dbReference type="EMBL" id="SRXW01000003">
    <property type="protein sequence ID" value="TGY88091.1"/>
    <property type="molecule type" value="Genomic_DNA"/>
</dbReference>
<dbReference type="Gene3D" id="3.90.550.10">
    <property type="entry name" value="Spore Coat Polysaccharide Biosynthesis Protein SpsA, Chain A"/>
    <property type="match status" value="1"/>
</dbReference>
<dbReference type="InterPro" id="IPR001173">
    <property type="entry name" value="Glyco_trans_2-like"/>
</dbReference>
<dbReference type="SUPFAM" id="SSF53448">
    <property type="entry name" value="Nucleotide-diphospho-sugar transferases"/>
    <property type="match status" value="1"/>
</dbReference>
<evidence type="ECO:0000259" key="1">
    <source>
        <dbReference type="Pfam" id="PF00535"/>
    </source>
</evidence>
<keyword evidence="2" id="KW-0808">Transferase</keyword>
<name>A0A4S2GYU0_9PROT</name>
<keyword evidence="3" id="KW-1185">Reference proteome</keyword>